<proteinExistence type="predicted"/>
<dbReference type="Proteomes" id="UP000054248">
    <property type="component" value="Unassembled WGS sequence"/>
</dbReference>
<sequence>MTIHRPLTSTVPPELWLIIIDALYHATLGDRPKRVREALGPVRLTCRLFRDLSLPRLYERVVLDADSDHRDQLLATLEGDHRKRKAVQELVLRGWDDGKQPFLPQDPEEEETEIVVPEDVVQRFGVMERVVLKLNRLRSVEAWHSRISEHVLQHVLKSKTLHHLWIYGGTLPSCLGGVGSWSWNSDGALVKCQNLTKLEVIHGGSYSFLDPSAVFALLHIPTIQSVTVETAYVVAWPMLKYVWNRLNPTEKITTSITSVHLFSHPELDFTFNPNTVLPFLADCPDLQDLQVDADLPDNMPFAPSLPSLNKLSSFTGSPRVASYILHGAPIERLNLTLTPDDDPAFLNALKVGTVPLLSLSLSGVEWDPRLLGQVAEECPELRALRFEADLVTEGDEAGCTAIRNPLSPADVVDVLYSLRELETLSLLLECRVRLPYHRAEKWERQLVTSISAASGCLTQVQLSRDWIWERDLGTGLWTRTTPDGLHGSWPW</sequence>
<reference evidence="2" key="2">
    <citation type="submission" date="2015-01" db="EMBL/GenBank/DDBJ databases">
        <title>Evolutionary Origins and Diversification of the Mycorrhizal Mutualists.</title>
        <authorList>
            <consortium name="DOE Joint Genome Institute"/>
            <consortium name="Mycorrhizal Genomics Consortium"/>
            <person name="Kohler A."/>
            <person name="Kuo A."/>
            <person name="Nagy L.G."/>
            <person name="Floudas D."/>
            <person name="Copeland A."/>
            <person name="Barry K.W."/>
            <person name="Cichocki N."/>
            <person name="Veneault-Fourrey C."/>
            <person name="LaButti K."/>
            <person name="Lindquist E.A."/>
            <person name="Lipzen A."/>
            <person name="Lundell T."/>
            <person name="Morin E."/>
            <person name="Murat C."/>
            <person name="Riley R."/>
            <person name="Ohm R."/>
            <person name="Sun H."/>
            <person name="Tunlid A."/>
            <person name="Henrissat B."/>
            <person name="Grigoriev I.V."/>
            <person name="Hibbett D.S."/>
            <person name="Martin F."/>
        </authorList>
    </citation>
    <scope>NUCLEOTIDE SEQUENCE [LARGE SCALE GENOMIC DNA]</scope>
    <source>
        <strain evidence="2">MUT 4182</strain>
    </source>
</reference>
<evidence type="ECO:0000313" key="2">
    <source>
        <dbReference type="Proteomes" id="UP000054248"/>
    </source>
</evidence>
<keyword evidence="2" id="KW-1185">Reference proteome</keyword>
<dbReference type="OrthoDB" id="3158866at2759"/>
<dbReference type="EMBL" id="KN822981">
    <property type="protein sequence ID" value="KIO29561.1"/>
    <property type="molecule type" value="Genomic_DNA"/>
</dbReference>
<dbReference type="HOGENOM" id="CLU_555728_0_0_1"/>
<accession>A0A0C3QNE1</accession>
<gene>
    <name evidence="1" type="ORF">M407DRAFT_21300</name>
</gene>
<evidence type="ECO:0008006" key="3">
    <source>
        <dbReference type="Google" id="ProtNLM"/>
    </source>
</evidence>
<organism evidence="1 2">
    <name type="scientific">Tulasnella calospora MUT 4182</name>
    <dbReference type="NCBI Taxonomy" id="1051891"/>
    <lineage>
        <taxon>Eukaryota</taxon>
        <taxon>Fungi</taxon>
        <taxon>Dikarya</taxon>
        <taxon>Basidiomycota</taxon>
        <taxon>Agaricomycotina</taxon>
        <taxon>Agaricomycetes</taxon>
        <taxon>Cantharellales</taxon>
        <taxon>Tulasnellaceae</taxon>
        <taxon>Tulasnella</taxon>
    </lineage>
</organism>
<protein>
    <recommendedName>
        <fullName evidence="3">F-box domain-containing protein</fullName>
    </recommendedName>
</protein>
<dbReference type="Gene3D" id="3.80.10.10">
    <property type="entry name" value="Ribonuclease Inhibitor"/>
    <property type="match status" value="1"/>
</dbReference>
<dbReference type="InterPro" id="IPR032675">
    <property type="entry name" value="LRR_dom_sf"/>
</dbReference>
<dbReference type="AlphaFoldDB" id="A0A0C3QNE1"/>
<reference evidence="1 2" key="1">
    <citation type="submission" date="2014-04" db="EMBL/GenBank/DDBJ databases">
        <authorList>
            <consortium name="DOE Joint Genome Institute"/>
            <person name="Kuo A."/>
            <person name="Girlanda M."/>
            <person name="Perotto S."/>
            <person name="Kohler A."/>
            <person name="Nagy L.G."/>
            <person name="Floudas D."/>
            <person name="Copeland A."/>
            <person name="Barry K.W."/>
            <person name="Cichocki N."/>
            <person name="Veneault-Fourrey C."/>
            <person name="LaButti K."/>
            <person name="Lindquist E.A."/>
            <person name="Lipzen A."/>
            <person name="Lundell T."/>
            <person name="Morin E."/>
            <person name="Murat C."/>
            <person name="Sun H."/>
            <person name="Tunlid A."/>
            <person name="Henrissat B."/>
            <person name="Grigoriev I.V."/>
            <person name="Hibbett D.S."/>
            <person name="Martin F."/>
            <person name="Nordberg H.P."/>
            <person name="Cantor M.N."/>
            <person name="Hua S.X."/>
        </authorList>
    </citation>
    <scope>NUCLEOTIDE SEQUENCE [LARGE SCALE GENOMIC DNA]</scope>
    <source>
        <strain evidence="1 2">MUT 4182</strain>
    </source>
</reference>
<name>A0A0C3QNE1_9AGAM</name>
<evidence type="ECO:0000313" key="1">
    <source>
        <dbReference type="EMBL" id="KIO29561.1"/>
    </source>
</evidence>